<sequence length="104" mass="11586">MGFSQPRVLRATLEIQVNNVELAMEWLLRHLEDEDDAIDDSQHSVAQNDGGASAAVNLCQAKEASEGKEMTEDLQTLYCSLRDNFEAVCFQILRVQATKIKATT</sequence>
<reference evidence="1 2" key="1">
    <citation type="journal article" date="2022" name="bioRxiv">
        <title>The genome of the oomycete Peronosclerospora sorghi, a cosmopolitan pathogen of maize and sorghum, is inflated with dispersed pseudogenes.</title>
        <authorList>
            <person name="Fletcher K."/>
            <person name="Martin F."/>
            <person name="Isakeit T."/>
            <person name="Cavanaugh K."/>
            <person name="Magill C."/>
            <person name="Michelmore R."/>
        </authorList>
    </citation>
    <scope>NUCLEOTIDE SEQUENCE [LARGE SCALE GENOMIC DNA]</scope>
    <source>
        <strain evidence="1">P6</strain>
    </source>
</reference>
<organism evidence="1 2">
    <name type="scientific">Peronosclerospora sorghi</name>
    <dbReference type="NCBI Taxonomy" id="230839"/>
    <lineage>
        <taxon>Eukaryota</taxon>
        <taxon>Sar</taxon>
        <taxon>Stramenopiles</taxon>
        <taxon>Oomycota</taxon>
        <taxon>Peronosporomycetes</taxon>
        <taxon>Peronosporales</taxon>
        <taxon>Peronosporaceae</taxon>
        <taxon>Peronosclerospora</taxon>
    </lineage>
</organism>
<accession>A0ACC0WE85</accession>
<evidence type="ECO:0000313" key="1">
    <source>
        <dbReference type="EMBL" id="KAI9916384.1"/>
    </source>
</evidence>
<proteinExistence type="predicted"/>
<name>A0ACC0WE85_9STRA</name>
<comment type="caution">
    <text evidence="1">The sequence shown here is derived from an EMBL/GenBank/DDBJ whole genome shotgun (WGS) entry which is preliminary data.</text>
</comment>
<dbReference type="EMBL" id="CM047581">
    <property type="protein sequence ID" value="KAI9916384.1"/>
    <property type="molecule type" value="Genomic_DNA"/>
</dbReference>
<dbReference type="Proteomes" id="UP001163321">
    <property type="component" value="Chromosome 2"/>
</dbReference>
<protein>
    <submittedName>
        <fullName evidence="1">Uncharacterized protein</fullName>
    </submittedName>
</protein>
<evidence type="ECO:0000313" key="2">
    <source>
        <dbReference type="Proteomes" id="UP001163321"/>
    </source>
</evidence>
<gene>
    <name evidence="1" type="ORF">PsorP6_016996</name>
</gene>
<keyword evidence="2" id="KW-1185">Reference proteome</keyword>